<accession>A0A1F5VD71</accession>
<dbReference type="Gene3D" id="1.10.3660.10">
    <property type="entry name" value="6-phosphogluconate dehydrogenase C-terminal like domain"/>
    <property type="match status" value="1"/>
</dbReference>
<reference evidence="3 4" key="1">
    <citation type="journal article" date="2016" name="Nat. Commun.">
        <title>Thousands of microbial genomes shed light on interconnected biogeochemical processes in an aquifer system.</title>
        <authorList>
            <person name="Anantharaman K."/>
            <person name="Brown C.T."/>
            <person name="Hug L.A."/>
            <person name="Sharon I."/>
            <person name="Castelle C.J."/>
            <person name="Probst A.J."/>
            <person name="Thomas B.C."/>
            <person name="Singh A."/>
            <person name="Wilkins M.J."/>
            <person name="Karaoz U."/>
            <person name="Brodie E.L."/>
            <person name="Williams K.H."/>
            <person name="Hubbard S.S."/>
            <person name="Banfield J.F."/>
        </authorList>
    </citation>
    <scope>NUCLEOTIDE SEQUENCE [LARGE SCALE GENOMIC DNA]</scope>
</reference>
<dbReference type="Gene3D" id="3.40.50.720">
    <property type="entry name" value="NAD(P)-binding Rossmann-like Domain"/>
    <property type="match status" value="1"/>
</dbReference>
<proteinExistence type="predicted"/>
<protein>
    <recommendedName>
        <fullName evidence="2">Prephenate/arogenate dehydrogenase domain-containing protein</fullName>
    </recommendedName>
</protein>
<dbReference type="Proteomes" id="UP000178943">
    <property type="component" value="Unassembled WGS sequence"/>
</dbReference>
<organism evidence="3 4">
    <name type="scientific">Candidatus Fischerbacteria bacterium RBG_13_37_8</name>
    <dbReference type="NCBI Taxonomy" id="1817863"/>
    <lineage>
        <taxon>Bacteria</taxon>
        <taxon>Candidatus Fischeribacteriota</taxon>
    </lineage>
</organism>
<dbReference type="InterPro" id="IPR003099">
    <property type="entry name" value="Prephen_DH"/>
</dbReference>
<dbReference type="PANTHER" id="PTHR21363">
    <property type="entry name" value="PREPHENATE DEHYDROGENASE"/>
    <property type="match status" value="1"/>
</dbReference>
<dbReference type="Pfam" id="PF02153">
    <property type="entry name" value="PDH_N"/>
    <property type="match status" value="1"/>
</dbReference>
<gene>
    <name evidence="3" type="ORF">A2Y62_05750</name>
</gene>
<dbReference type="InterPro" id="IPR036291">
    <property type="entry name" value="NAD(P)-bd_dom_sf"/>
</dbReference>
<dbReference type="SUPFAM" id="SSF48179">
    <property type="entry name" value="6-phosphogluconate dehydrogenase C-terminal domain-like"/>
    <property type="match status" value="1"/>
</dbReference>
<name>A0A1F5VD71_9BACT</name>
<dbReference type="GO" id="GO:0008977">
    <property type="term" value="F:prephenate dehydrogenase (NAD+) activity"/>
    <property type="evidence" value="ECO:0007669"/>
    <property type="project" value="InterPro"/>
</dbReference>
<feature type="domain" description="Prephenate/arogenate dehydrogenase" evidence="2">
    <location>
        <begin position="8"/>
        <end position="258"/>
    </location>
</feature>
<dbReference type="GO" id="GO:0004665">
    <property type="term" value="F:prephenate dehydrogenase (NADP+) activity"/>
    <property type="evidence" value="ECO:0007669"/>
    <property type="project" value="InterPro"/>
</dbReference>
<comment type="caution">
    <text evidence="3">The sequence shown here is derived from an EMBL/GenBank/DDBJ whole genome shotgun (WGS) entry which is preliminary data.</text>
</comment>
<dbReference type="InterPro" id="IPR046825">
    <property type="entry name" value="PDH_C"/>
</dbReference>
<keyword evidence="1" id="KW-0560">Oxidoreductase</keyword>
<dbReference type="InterPro" id="IPR008927">
    <property type="entry name" value="6-PGluconate_DH-like_C_sf"/>
</dbReference>
<evidence type="ECO:0000313" key="4">
    <source>
        <dbReference type="Proteomes" id="UP000178943"/>
    </source>
</evidence>
<dbReference type="PROSITE" id="PS51176">
    <property type="entry name" value="PDH_ADH"/>
    <property type="match status" value="1"/>
</dbReference>
<dbReference type="AlphaFoldDB" id="A0A1F5VD71"/>
<sequence length="258" mass="28691">MNESDFSKNIAIIGIGQIGGSLALAFKRFLNNSTISAWDCNTKLLNQAKGIIDYQANSLQEAVRNADIVWLATPVDTLLELIPTIITINKNALFCDVGSSKIQIVNSINAVRKKCRFISTHPFAGTEKTGPASWDAHLFLDKTFFIIPTKKSSLDDISFIQSLIKKIHAIPYLIDASTHDKILAHTSHLPFAVSLALQYMLDELNLKNQHIFEGPAFKSMTRIAKCPISTMKPILSTNKKFIKPAKEIFLKHLANILK</sequence>
<dbReference type="PANTHER" id="PTHR21363:SF0">
    <property type="entry name" value="PREPHENATE DEHYDROGENASE [NADP(+)]"/>
    <property type="match status" value="1"/>
</dbReference>
<dbReference type="Pfam" id="PF20463">
    <property type="entry name" value="PDH_C"/>
    <property type="match status" value="1"/>
</dbReference>
<dbReference type="GO" id="GO:0006571">
    <property type="term" value="P:tyrosine biosynthetic process"/>
    <property type="evidence" value="ECO:0007669"/>
    <property type="project" value="InterPro"/>
</dbReference>
<dbReference type="GO" id="GO:0070403">
    <property type="term" value="F:NAD+ binding"/>
    <property type="evidence" value="ECO:0007669"/>
    <property type="project" value="InterPro"/>
</dbReference>
<dbReference type="EMBL" id="MFGW01000197">
    <property type="protein sequence ID" value="OGF61377.1"/>
    <property type="molecule type" value="Genomic_DNA"/>
</dbReference>
<evidence type="ECO:0000259" key="2">
    <source>
        <dbReference type="PROSITE" id="PS51176"/>
    </source>
</evidence>
<evidence type="ECO:0000313" key="3">
    <source>
        <dbReference type="EMBL" id="OGF61377.1"/>
    </source>
</evidence>
<evidence type="ECO:0000256" key="1">
    <source>
        <dbReference type="ARBA" id="ARBA00023002"/>
    </source>
</evidence>
<dbReference type="STRING" id="1817863.A2Y62_05750"/>
<dbReference type="SUPFAM" id="SSF51735">
    <property type="entry name" value="NAD(P)-binding Rossmann-fold domains"/>
    <property type="match status" value="1"/>
</dbReference>
<dbReference type="InterPro" id="IPR046826">
    <property type="entry name" value="PDH_N"/>
</dbReference>
<dbReference type="InterPro" id="IPR050812">
    <property type="entry name" value="Preph/Arog_dehydrog"/>
</dbReference>